<name>A0A2X1ZYH0_9FIRM</name>
<evidence type="ECO:0008006" key="3">
    <source>
        <dbReference type="Google" id="ProtNLM"/>
    </source>
</evidence>
<accession>A0A2X1ZYH0</accession>
<dbReference type="Pfam" id="PF16162">
    <property type="entry name" value="KwaB"/>
    <property type="match status" value="1"/>
</dbReference>
<dbReference type="InterPro" id="IPR032359">
    <property type="entry name" value="KwaB-like"/>
</dbReference>
<gene>
    <name evidence="1" type="ORF">NCTC13076_02081</name>
</gene>
<reference evidence="1 2" key="1">
    <citation type="submission" date="2018-06" db="EMBL/GenBank/DDBJ databases">
        <authorList>
            <consortium name="Pathogen Informatics"/>
            <person name="Doyle S."/>
        </authorList>
    </citation>
    <scope>NUCLEOTIDE SEQUENCE [LARGE SCALE GENOMIC DNA]</scope>
    <source>
        <strain evidence="1 2">NCTC13076</strain>
    </source>
</reference>
<dbReference type="EMBL" id="UATM01000032">
    <property type="protein sequence ID" value="SPY48985.1"/>
    <property type="molecule type" value="Genomic_DNA"/>
</dbReference>
<dbReference type="GeneID" id="83861768"/>
<proteinExistence type="predicted"/>
<dbReference type="AlphaFoldDB" id="A0A2X1ZYH0"/>
<evidence type="ECO:0000313" key="2">
    <source>
        <dbReference type="Proteomes" id="UP000250070"/>
    </source>
</evidence>
<evidence type="ECO:0000313" key="1">
    <source>
        <dbReference type="EMBL" id="SPY48985.1"/>
    </source>
</evidence>
<sequence>MSISIADLVSNLRENDLEFNLFFSRKLRNGNYVSFSPNIDAQIFDDLLNLIIEYVETFSDKEIVEYNPTGYKDGTIETCETSYINYYDRVIDSFRNSDHVETEIDPDNYNFYTFEIKKEDENFPEIKIFRRVTKFRKLHSKGIIARFNGNTLNKVESKLIGIDGEVDFIVVDNKIIILSHYSLERIFNLDEQFRDNASAFLTQEGLSDGIVNFESFYEDCLNDGRYRKTLTKMSSENIDVSKTYDNYKNIKETIDMFNLDINYNEKPRFTIVYEEKSQIMDILRILRDSYYLSIINKQKGVDDK</sequence>
<protein>
    <recommendedName>
        <fullName evidence="3">DUF4868 domain-containing protein</fullName>
    </recommendedName>
</protein>
<dbReference type="Proteomes" id="UP000250070">
    <property type="component" value="Unassembled WGS sequence"/>
</dbReference>
<dbReference type="RefSeq" id="WP_172605478.1">
    <property type="nucleotide sequence ID" value="NZ_CP068103.1"/>
</dbReference>
<organism evidence="1 2">
    <name type="scientific">Peptoniphilus harei</name>
    <dbReference type="NCBI Taxonomy" id="54005"/>
    <lineage>
        <taxon>Bacteria</taxon>
        <taxon>Bacillati</taxon>
        <taxon>Bacillota</taxon>
        <taxon>Tissierellia</taxon>
        <taxon>Tissierellales</taxon>
        <taxon>Peptoniphilaceae</taxon>
        <taxon>Peptoniphilus</taxon>
    </lineage>
</organism>